<proteinExistence type="predicted"/>
<name>A0A2N9GHV7_FAGSY</name>
<organism evidence="2">
    <name type="scientific">Fagus sylvatica</name>
    <name type="common">Beechnut</name>
    <dbReference type="NCBI Taxonomy" id="28930"/>
    <lineage>
        <taxon>Eukaryota</taxon>
        <taxon>Viridiplantae</taxon>
        <taxon>Streptophyta</taxon>
        <taxon>Embryophyta</taxon>
        <taxon>Tracheophyta</taxon>
        <taxon>Spermatophyta</taxon>
        <taxon>Magnoliopsida</taxon>
        <taxon>eudicotyledons</taxon>
        <taxon>Gunneridae</taxon>
        <taxon>Pentapetalae</taxon>
        <taxon>rosids</taxon>
        <taxon>fabids</taxon>
        <taxon>Fagales</taxon>
        <taxon>Fagaceae</taxon>
        <taxon>Fagus</taxon>
    </lineage>
</organism>
<dbReference type="AlphaFoldDB" id="A0A2N9GHV7"/>
<dbReference type="EMBL" id="OIVN01001924">
    <property type="protein sequence ID" value="SPC98999.1"/>
    <property type="molecule type" value="Genomic_DNA"/>
</dbReference>
<dbReference type="PANTHER" id="PTHR11439">
    <property type="entry name" value="GAG-POL-RELATED RETROTRANSPOSON"/>
    <property type="match status" value="1"/>
</dbReference>
<evidence type="ECO:0008006" key="3">
    <source>
        <dbReference type="Google" id="ProtNLM"/>
    </source>
</evidence>
<protein>
    <recommendedName>
        <fullName evidence="3">Reverse transcriptase Ty1/copia-type domain-containing protein</fullName>
    </recommendedName>
</protein>
<sequence>MKTKEVWNPHTYMDTSPILAAVGLFPVQPQSNSQQDLSQDYRPASVSSRLLSFIQRLGTHFAMKDLGDPHFFLGIEAKRTSTALVLTQTKYTSDLLTRTHMQDSKTCPTPLASGSKLSAYDGAPLSDATEYRSIVGALQYFTITRPDICYAINQVCQFMHALTTVHLQARYNLAANPVFHARSKHIEVDYHFVRDPVVAGKLLIRLVRSNNQVADIFTKGLPEPAEKKPVSEASELRRKEAAREEAPRKRVTEEEAEELCSGLLTPFHPKIPSRFLPMVTCHPKAKIPFKASLITMPVEEMYFEGSNQCLALVTFTENCKTIPWSKAAMRIRSYVKPLARQSKWDSNTRDAGPIDQIIRDLTPHLYPLNGRQDAKADSRAGSAGKGMGLGFDFNAFGMQQNQAPRIENLLGNQIGKAGRADSLVELGGARSLVRIERSAKRQAKEQFCFKARAFGLTSLSKRGLGSKRSKWRKVGVFRFNRESLRRVQSQVEKKASLFGFNLRNGRSELESFRREFFWWVDQLGLAHH</sequence>
<gene>
    <name evidence="2" type="ORF">FSB_LOCUS26881</name>
</gene>
<accession>A0A2N9GHV7</accession>
<feature type="region of interest" description="Disordered" evidence="1">
    <location>
        <begin position="225"/>
        <end position="252"/>
    </location>
</feature>
<evidence type="ECO:0000256" key="1">
    <source>
        <dbReference type="SAM" id="MobiDB-lite"/>
    </source>
</evidence>
<dbReference type="CDD" id="cd09272">
    <property type="entry name" value="RNase_HI_RT_Ty1"/>
    <property type="match status" value="1"/>
</dbReference>
<evidence type="ECO:0000313" key="2">
    <source>
        <dbReference type="EMBL" id="SPC98999.1"/>
    </source>
</evidence>
<dbReference type="PANTHER" id="PTHR11439:SF455">
    <property type="entry name" value="RLK (RECEPTOR-LIKE PROTEIN KINASE) 8, PUTATIVE-RELATED"/>
    <property type="match status" value="1"/>
</dbReference>
<reference evidence="2" key="1">
    <citation type="submission" date="2018-02" db="EMBL/GenBank/DDBJ databases">
        <authorList>
            <person name="Cohen D.B."/>
            <person name="Kent A.D."/>
        </authorList>
    </citation>
    <scope>NUCLEOTIDE SEQUENCE</scope>
</reference>